<dbReference type="EMBL" id="CAJOBF010003605">
    <property type="protein sequence ID" value="CAF4099632.1"/>
    <property type="molecule type" value="Genomic_DNA"/>
</dbReference>
<evidence type="ECO:0000256" key="3">
    <source>
        <dbReference type="ARBA" id="ARBA00022723"/>
    </source>
</evidence>
<feature type="region of interest" description="Disordered" evidence="9">
    <location>
        <begin position="22"/>
        <end position="41"/>
    </location>
</feature>
<gene>
    <name evidence="12" type="ORF">UXM345_LOCUS22161</name>
    <name evidence="11" type="ORF">XDN619_LOCUS15193</name>
</gene>
<proteinExistence type="predicted"/>
<evidence type="ECO:0000256" key="7">
    <source>
        <dbReference type="ARBA" id="ARBA00023049"/>
    </source>
</evidence>
<keyword evidence="5" id="KW-0378">Hydrolase</keyword>
<evidence type="ECO:0000256" key="2">
    <source>
        <dbReference type="ARBA" id="ARBA00022670"/>
    </source>
</evidence>
<dbReference type="AlphaFoldDB" id="A0A816S948"/>
<evidence type="ECO:0000313" key="13">
    <source>
        <dbReference type="Proteomes" id="UP000663887"/>
    </source>
</evidence>
<keyword evidence="2" id="KW-0645">Protease</keyword>
<keyword evidence="6" id="KW-0862">Zinc</keyword>
<evidence type="ECO:0000256" key="9">
    <source>
        <dbReference type="SAM" id="MobiDB-lite"/>
    </source>
</evidence>
<keyword evidence="4 10" id="KW-0732">Signal</keyword>
<evidence type="ECO:0000256" key="1">
    <source>
        <dbReference type="ARBA" id="ARBA00001947"/>
    </source>
</evidence>
<evidence type="ECO:0000256" key="10">
    <source>
        <dbReference type="SAM" id="SignalP"/>
    </source>
</evidence>
<evidence type="ECO:0000256" key="4">
    <source>
        <dbReference type="ARBA" id="ARBA00022729"/>
    </source>
</evidence>
<feature type="chain" id="PRO_5036413147" evidence="10">
    <location>
        <begin position="19"/>
        <end position="128"/>
    </location>
</feature>
<dbReference type="GO" id="GO:0006508">
    <property type="term" value="P:proteolysis"/>
    <property type="evidence" value="ECO:0007669"/>
    <property type="project" value="UniProtKB-KW"/>
</dbReference>
<dbReference type="PANTHER" id="PTHR10201:SF323">
    <property type="entry name" value="MATRIX METALLOPROTEINASE-21"/>
    <property type="match status" value="1"/>
</dbReference>
<evidence type="ECO:0000256" key="5">
    <source>
        <dbReference type="ARBA" id="ARBA00022801"/>
    </source>
</evidence>
<organism evidence="11 13">
    <name type="scientific">Rotaria magnacalcarata</name>
    <dbReference type="NCBI Taxonomy" id="392030"/>
    <lineage>
        <taxon>Eukaryota</taxon>
        <taxon>Metazoa</taxon>
        <taxon>Spiralia</taxon>
        <taxon>Gnathifera</taxon>
        <taxon>Rotifera</taxon>
        <taxon>Eurotatoria</taxon>
        <taxon>Bdelloidea</taxon>
        <taxon>Philodinida</taxon>
        <taxon>Philodinidae</taxon>
        <taxon>Rotaria</taxon>
    </lineage>
</organism>
<feature type="compositionally biased region" description="Polar residues" evidence="9">
    <location>
        <begin position="27"/>
        <end position="41"/>
    </location>
</feature>
<evidence type="ECO:0000313" key="11">
    <source>
        <dbReference type="EMBL" id="CAF2083484.1"/>
    </source>
</evidence>
<keyword evidence="8" id="KW-0865">Zymogen</keyword>
<protein>
    <submittedName>
        <fullName evidence="11">Uncharacterized protein</fullName>
    </submittedName>
</protein>
<dbReference type="GO" id="GO:0030198">
    <property type="term" value="P:extracellular matrix organization"/>
    <property type="evidence" value="ECO:0007669"/>
    <property type="project" value="TreeGrafter"/>
</dbReference>
<dbReference type="GO" id="GO:0004222">
    <property type="term" value="F:metalloendopeptidase activity"/>
    <property type="evidence" value="ECO:0007669"/>
    <property type="project" value="InterPro"/>
</dbReference>
<dbReference type="InterPro" id="IPR021158">
    <property type="entry name" value="Pept_M10A_Zn_BS"/>
</dbReference>
<comment type="cofactor">
    <cofactor evidence="1">
        <name>Zn(2+)</name>
        <dbReference type="ChEBI" id="CHEBI:29105"/>
    </cofactor>
</comment>
<reference evidence="11" key="1">
    <citation type="submission" date="2021-02" db="EMBL/GenBank/DDBJ databases">
        <authorList>
            <person name="Nowell W R."/>
        </authorList>
    </citation>
    <scope>NUCLEOTIDE SEQUENCE</scope>
</reference>
<dbReference type="PROSITE" id="PS00546">
    <property type="entry name" value="CYSTEINE_SWITCH"/>
    <property type="match status" value="1"/>
</dbReference>
<dbReference type="InterPro" id="IPR036365">
    <property type="entry name" value="PGBD-like_sf"/>
</dbReference>
<evidence type="ECO:0000256" key="6">
    <source>
        <dbReference type="ARBA" id="ARBA00022833"/>
    </source>
</evidence>
<keyword evidence="7" id="KW-0482">Metalloprotease</keyword>
<dbReference type="Proteomes" id="UP000663887">
    <property type="component" value="Unassembled WGS sequence"/>
</dbReference>
<evidence type="ECO:0000256" key="8">
    <source>
        <dbReference type="ARBA" id="ARBA00023145"/>
    </source>
</evidence>
<feature type="signal peptide" evidence="10">
    <location>
        <begin position="1"/>
        <end position="18"/>
    </location>
</feature>
<keyword evidence="3" id="KW-0479">Metal-binding</keyword>
<name>A0A816S948_9BILA</name>
<dbReference type="SUPFAM" id="SSF47090">
    <property type="entry name" value="PGBD-like"/>
    <property type="match status" value="1"/>
</dbReference>
<dbReference type="PANTHER" id="PTHR10201">
    <property type="entry name" value="MATRIX METALLOPROTEINASE"/>
    <property type="match status" value="1"/>
</dbReference>
<dbReference type="GO" id="GO:0030574">
    <property type="term" value="P:collagen catabolic process"/>
    <property type="evidence" value="ECO:0007669"/>
    <property type="project" value="TreeGrafter"/>
</dbReference>
<dbReference type="EMBL" id="CAJNRG010006207">
    <property type="protein sequence ID" value="CAF2083484.1"/>
    <property type="molecule type" value="Genomic_DNA"/>
</dbReference>
<dbReference type="InterPro" id="IPR036366">
    <property type="entry name" value="PGBDSf"/>
</dbReference>
<dbReference type="Proteomes" id="UP000663842">
    <property type="component" value="Unassembled WGS sequence"/>
</dbReference>
<dbReference type="GO" id="GO:0008270">
    <property type="term" value="F:zinc ion binding"/>
    <property type="evidence" value="ECO:0007669"/>
    <property type="project" value="InterPro"/>
</dbReference>
<dbReference type="GO" id="GO:0031012">
    <property type="term" value="C:extracellular matrix"/>
    <property type="evidence" value="ECO:0007669"/>
    <property type="project" value="InterPro"/>
</dbReference>
<accession>A0A816S948</accession>
<evidence type="ECO:0000313" key="12">
    <source>
        <dbReference type="EMBL" id="CAF4099632.1"/>
    </source>
</evidence>
<sequence>MSLFILCILSFLVVNASSKNAYKPTNKKNSSQKAGYSKSSVVKSDTDAFKYLTRFGYNQCQNGNGSRSQSSDDILSHMDIASMLESFQIKYHLPMTKKLDATTLKLMNTPRCGLPDSPPQMIDRGKLW</sequence>
<comment type="caution">
    <text evidence="11">The sequence shown here is derived from an EMBL/GenBank/DDBJ whole genome shotgun (WGS) entry which is preliminary data.</text>
</comment>
<dbReference type="Gene3D" id="1.10.101.10">
    <property type="entry name" value="PGBD-like superfamily/PGBD"/>
    <property type="match status" value="1"/>
</dbReference>